<dbReference type="AlphaFoldDB" id="A0A8B9CNW9"/>
<evidence type="ECO:0008006" key="5">
    <source>
        <dbReference type="Google" id="ProtNLM"/>
    </source>
</evidence>
<evidence type="ECO:0000256" key="1">
    <source>
        <dbReference type="ARBA" id="ARBA00023054"/>
    </source>
</evidence>
<dbReference type="GO" id="GO:0016020">
    <property type="term" value="C:membrane"/>
    <property type="evidence" value="ECO:0007669"/>
    <property type="project" value="TreeGrafter"/>
</dbReference>
<dbReference type="GeneTree" id="ENSGT00940000162147"/>
<reference evidence="3" key="1">
    <citation type="submission" date="2025-08" db="UniProtKB">
        <authorList>
            <consortium name="Ensembl"/>
        </authorList>
    </citation>
    <scope>IDENTIFICATION</scope>
</reference>
<evidence type="ECO:0000256" key="2">
    <source>
        <dbReference type="SAM" id="MobiDB-lite"/>
    </source>
</evidence>
<feature type="region of interest" description="Disordered" evidence="2">
    <location>
        <begin position="567"/>
        <end position="657"/>
    </location>
</feature>
<feature type="compositionally biased region" description="Low complexity" evidence="2">
    <location>
        <begin position="155"/>
        <end position="164"/>
    </location>
</feature>
<feature type="region of interest" description="Disordered" evidence="2">
    <location>
        <begin position="24"/>
        <end position="51"/>
    </location>
</feature>
<protein>
    <recommendedName>
        <fullName evidence="5">PBX homeobox interacting protein 1</fullName>
    </recommendedName>
</protein>
<feature type="compositionally biased region" description="Basic and acidic residues" evidence="2">
    <location>
        <begin position="516"/>
        <end position="527"/>
    </location>
</feature>
<evidence type="ECO:0000313" key="4">
    <source>
        <dbReference type="Proteomes" id="UP000694426"/>
    </source>
</evidence>
<dbReference type="PANTHER" id="PTHR28638">
    <property type="entry name" value="CELL CYCLE PROGRESSION PROTEIN 1"/>
    <property type="match status" value="1"/>
</dbReference>
<sequence>MCRIPGHRRRDRCAPSSVLLCSRHRARRGLGSPPPSTRGAPPGSRCHRGCPAVASHPVRGPRCSTGPPFAPAPKLALPGKSGAGTGVRSVCPSVCLSLRPSVRPSPRRGVSAIRRREHGGEIGLARLGRQLGAGGHRGEGPGTPRGRGGDEGRPRVPAAAPRPRGCLWTRWARSRMRPPAGPRMKRRRRRVPRTQPRVRKRDSHGGPRCRGAGSLLTAGLCLSPAGDGGSGAFPGQTPCPEVGDLEERPEPGAEAVPTAAGPAEPSAAQSWEHEEPDAAAERGPCPDTPRAGPPAEEGSCTSSDDDTEGLRRRQVPEPRAGPPPPGPALRRGTQDGGDEDGLSTSKYLLGALALAAVALLLISGPVDAVVSRDLADTEQEAPVPADGSDLVQQPPPPAAADPQSVQSVSLLLDKLAKENQDIRLMQAELQAHKEELQALLQKSEGAAAAAGAQQQSLAAENEQLRAALQRETEALRAARAELRRLQAAGVPGSPQPHQAEPGELAAEQPHGPGGAARREDAARREGAGHRGLLAWVRQELAAALEQARGSGGLERLPEQLSALEERLGRELEAEGARPFPGPWKKPFKADKRESRRHKRHGAGEGPHERGGWEKKEQGKPHGHGKEPRPPREHKAGKARGKSSHGPHELPPLSHYRAPQGCAGVADCARKEGREVLGAALEPVQKTQFLQLLEGFMGRLGWGGHFGGLAARLEGAFGADGTFAHDRLRFVDFVDDVEEMLEELARREGGDEEAADGFEDFVRRHYAGDGGGSTGKERGRKAWRQHGGGR</sequence>
<evidence type="ECO:0000313" key="3">
    <source>
        <dbReference type="Ensembl" id="ENSABRP00000023117.1"/>
    </source>
</evidence>
<feature type="region of interest" description="Disordered" evidence="2">
    <location>
        <begin position="128"/>
        <end position="213"/>
    </location>
</feature>
<feature type="compositionally biased region" description="Basic residues" evidence="2">
    <location>
        <begin position="777"/>
        <end position="789"/>
    </location>
</feature>
<proteinExistence type="predicted"/>
<dbReference type="PANTHER" id="PTHR28638:SF1">
    <property type="entry name" value="PRE-B-CELL LEUKEMIA TRANSCRIPTION FACTOR-INTERACTING PROTEIN 1"/>
    <property type="match status" value="1"/>
</dbReference>
<dbReference type="Ensembl" id="ENSABRT00000032402.1">
    <property type="protein sequence ID" value="ENSABRP00000023117.1"/>
    <property type="gene ID" value="ENSABRG00000019510.1"/>
</dbReference>
<feature type="compositionally biased region" description="Basic and acidic residues" evidence="2">
    <location>
        <begin position="601"/>
        <end position="635"/>
    </location>
</feature>
<keyword evidence="4" id="KW-1185">Reference proteome</keyword>
<feature type="region of interest" description="Disordered" evidence="2">
    <location>
        <begin position="764"/>
        <end position="789"/>
    </location>
</feature>
<accession>A0A8B9CNW9</accession>
<name>A0A8B9CNW9_9AVES</name>
<feature type="compositionally biased region" description="Basic residues" evidence="2">
    <location>
        <begin position="183"/>
        <end position="202"/>
    </location>
</feature>
<feature type="compositionally biased region" description="Gly residues" evidence="2">
    <location>
        <begin position="131"/>
        <end position="146"/>
    </location>
</feature>
<keyword evidence="1" id="KW-0175">Coiled coil</keyword>
<dbReference type="Proteomes" id="UP000694426">
    <property type="component" value="Unplaced"/>
</dbReference>
<reference evidence="3" key="2">
    <citation type="submission" date="2025-09" db="UniProtKB">
        <authorList>
            <consortium name="Ensembl"/>
        </authorList>
    </citation>
    <scope>IDENTIFICATION</scope>
</reference>
<dbReference type="InterPro" id="IPR051990">
    <property type="entry name" value="CCPG1/PBIP1"/>
</dbReference>
<organism evidence="3 4">
    <name type="scientific">Anser brachyrhynchus</name>
    <name type="common">Pink-footed goose</name>
    <dbReference type="NCBI Taxonomy" id="132585"/>
    <lineage>
        <taxon>Eukaryota</taxon>
        <taxon>Metazoa</taxon>
        <taxon>Chordata</taxon>
        <taxon>Craniata</taxon>
        <taxon>Vertebrata</taxon>
        <taxon>Euteleostomi</taxon>
        <taxon>Archelosauria</taxon>
        <taxon>Archosauria</taxon>
        <taxon>Dinosauria</taxon>
        <taxon>Saurischia</taxon>
        <taxon>Theropoda</taxon>
        <taxon>Coelurosauria</taxon>
        <taxon>Aves</taxon>
        <taxon>Neognathae</taxon>
        <taxon>Galloanserae</taxon>
        <taxon>Anseriformes</taxon>
        <taxon>Anatidae</taxon>
        <taxon>Anserinae</taxon>
        <taxon>Anser</taxon>
    </lineage>
</organism>
<feature type="region of interest" description="Disordered" evidence="2">
    <location>
        <begin position="485"/>
        <end position="527"/>
    </location>
</feature>
<feature type="region of interest" description="Disordered" evidence="2">
    <location>
        <begin position="232"/>
        <end position="343"/>
    </location>
</feature>
<feature type="region of interest" description="Disordered" evidence="2">
    <location>
        <begin position="373"/>
        <end position="404"/>
    </location>
</feature>